<evidence type="ECO:0000256" key="2">
    <source>
        <dbReference type="SAM" id="SignalP"/>
    </source>
</evidence>
<feature type="region of interest" description="Disordered" evidence="1">
    <location>
        <begin position="714"/>
        <end position="768"/>
    </location>
</feature>
<organism evidence="3">
    <name type="scientific">Cuerna arida</name>
    <dbReference type="NCBI Taxonomy" id="1464854"/>
    <lineage>
        <taxon>Eukaryota</taxon>
        <taxon>Metazoa</taxon>
        <taxon>Ecdysozoa</taxon>
        <taxon>Arthropoda</taxon>
        <taxon>Hexapoda</taxon>
        <taxon>Insecta</taxon>
        <taxon>Pterygota</taxon>
        <taxon>Neoptera</taxon>
        <taxon>Paraneoptera</taxon>
        <taxon>Hemiptera</taxon>
        <taxon>Auchenorrhyncha</taxon>
        <taxon>Membracoidea</taxon>
        <taxon>Cicadellidae</taxon>
        <taxon>Cicadellinae</taxon>
        <taxon>Proconiini</taxon>
        <taxon>Cuerna</taxon>
    </lineage>
</organism>
<reference evidence="3" key="1">
    <citation type="submission" date="2015-11" db="EMBL/GenBank/DDBJ databases">
        <title>De novo transcriptome assembly of four potential Pierce s Disease insect vectors from Arizona vineyards.</title>
        <authorList>
            <person name="Tassone E.E."/>
        </authorList>
    </citation>
    <scope>NUCLEOTIDE SEQUENCE</scope>
</reference>
<feature type="compositionally biased region" description="Polar residues" evidence="1">
    <location>
        <begin position="745"/>
        <end position="759"/>
    </location>
</feature>
<feature type="compositionally biased region" description="Polar residues" evidence="1">
    <location>
        <begin position="429"/>
        <end position="441"/>
    </location>
</feature>
<feature type="compositionally biased region" description="Low complexity" evidence="1">
    <location>
        <begin position="283"/>
        <end position="295"/>
    </location>
</feature>
<dbReference type="AlphaFoldDB" id="A0A1B6GH10"/>
<feature type="non-terminal residue" evidence="3">
    <location>
        <position position="817"/>
    </location>
</feature>
<feature type="region of interest" description="Disordered" evidence="1">
    <location>
        <begin position="780"/>
        <end position="817"/>
    </location>
</feature>
<feature type="compositionally biased region" description="Basic residues" evidence="1">
    <location>
        <begin position="43"/>
        <end position="53"/>
    </location>
</feature>
<feature type="region of interest" description="Disordered" evidence="1">
    <location>
        <begin position="36"/>
        <end position="66"/>
    </location>
</feature>
<feature type="signal peptide" evidence="2">
    <location>
        <begin position="1"/>
        <end position="28"/>
    </location>
</feature>
<evidence type="ECO:0000313" key="3">
    <source>
        <dbReference type="EMBL" id="JAS61729.1"/>
    </source>
</evidence>
<feature type="chain" id="PRO_5008583657" evidence="2">
    <location>
        <begin position="29"/>
        <end position="817"/>
    </location>
</feature>
<feature type="compositionally biased region" description="Basic and acidic residues" evidence="1">
    <location>
        <begin position="419"/>
        <end position="428"/>
    </location>
</feature>
<name>A0A1B6GH10_9HEMI</name>
<feature type="compositionally biased region" description="Pro residues" evidence="1">
    <location>
        <begin position="802"/>
        <end position="811"/>
    </location>
</feature>
<sequence>MFDNTPTRTNMLLVLMCVMMKILEYSSGTLVDVQVPRQEVGKPRKRRKRRQKKGVAGQPRGMTTAGEEKLGHGMLHSPESDCNSNNLDSTASYLSNTSSQDVDFIQDNSDYQWFLDYGYRETQHRSILSLSASYEEGCYDDLARDLDTQLAQVDMEDFRAEDILPAMCCQDLQPDRRGEMFASVSGSMMVKFDLDCSLSPHSSSQEEEEEEGQCESMCKSGPLFSPVRESPLCLTGPNYSVDSLDCEEQDILLTCQANKDNYTIAFEGSTLMGEESDCHDTGESNTSNTSGTWSSEETRRSVVPGHMASSDAPRTTWCKVVTRRNHHHNCMRHSSASLPNLTRGRQQLNHSVMEHRGKPMSGCVKLYDVTHSSSVSGSDSSLSSDRQHSRLSLVRLFIKQRGCTMTHSDYAATHRTHFRSSELCDNRPNKNLMTSDRNQNQLSEWMNNTRTETATTKDRGDQSFADSLIDETGESESVERLSESVSVCSCEASLNTSRQLIGNNNNSLERDDIRSPISQVGRGTQTRTSLASSSSSDPTDVTRVAGPGQVRHSATQCPLHCVDASMQTSASISKPPLPDKSSSQVKPPVYVMYPNYTLPDLDFLRDDKLDLEQVFLAPMRFSPGWSPLPSPSLPPTSPIPVPTGGRQRPHSCADIDHLRKKGFSHIRDWESLAVLLPPEYCALLSDIPELKEYKDLCVQPKPLFCVSPPMAKTNPTQFSPFPDARTTTVNTSSSSSTGTQPSSGYRGSSTLLSDSSANPSPAPHTAQNPLFVYKYDSISSESGYSGPPLPKRSISLPEDKNIPPPPRPPLPRGILRN</sequence>
<protein>
    <submittedName>
        <fullName evidence="3">Uncharacterized protein</fullName>
    </submittedName>
</protein>
<dbReference type="EMBL" id="GECZ01008040">
    <property type="protein sequence ID" value="JAS61729.1"/>
    <property type="molecule type" value="Transcribed_RNA"/>
</dbReference>
<feature type="region of interest" description="Disordered" evidence="1">
    <location>
        <begin position="501"/>
        <end position="552"/>
    </location>
</feature>
<proteinExistence type="predicted"/>
<accession>A0A1B6GH10</accession>
<gene>
    <name evidence="3" type="ORF">g.38494</name>
</gene>
<evidence type="ECO:0000256" key="1">
    <source>
        <dbReference type="SAM" id="MobiDB-lite"/>
    </source>
</evidence>
<feature type="region of interest" description="Disordered" evidence="1">
    <location>
        <begin position="419"/>
        <end position="441"/>
    </location>
</feature>
<feature type="region of interest" description="Disordered" evidence="1">
    <location>
        <begin position="274"/>
        <end position="298"/>
    </location>
</feature>
<feature type="compositionally biased region" description="Polar residues" evidence="1">
    <location>
        <begin position="516"/>
        <end position="531"/>
    </location>
</feature>
<keyword evidence="2" id="KW-0732">Signal</keyword>
<feature type="compositionally biased region" description="Low complexity" evidence="1">
    <location>
        <begin position="726"/>
        <end position="743"/>
    </location>
</feature>